<keyword evidence="2" id="KW-0472">Membrane</keyword>
<comment type="caution">
    <text evidence="4">The sequence shown here is derived from an EMBL/GenBank/DDBJ whole genome shotgun (WGS) entry which is preliminary data.</text>
</comment>
<organism evidence="4 5">
    <name type="scientific">Littorina saxatilis</name>
    <dbReference type="NCBI Taxonomy" id="31220"/>
    <lineage>
        <taxon>Eukaryota</taxon>
        <taxon>Metazoa</taxon>
        <taxon>Spiralia</taxon>
        <taxon>Lophotrochozoa</taxon>
        <taxon>Mollusca</taxon>
        <taxon>Gastropoda</taxon>
        <taxon>Caenogastropoda</taxon>
        <taxon>Littorinimorpha</taxon>
        <taxon>Littorinoidea</taxon>
        <taxon>Littorinidae</taxon>
        <taxon>Littorina</taxon>
    </lineage>
</organism>
<accession>A0AAN9BLM2</accession>
<dbReference type="EMBL" id="JBAMIC010000007">
    <property type="protein sequence ID" value="KAK7105565.1"/>
    <property type="molecule type" value="Genomic_DNA"/>
</dbReference>
<evidence type="ECO:0000256" key="3">
    <source>
        <dbReference type="SAM" id="SignalP"/>
    </source>
</evidence>
<reference evidence="4 5" key="1">
    <citation type="submission" date="2024-02" db="EMBL/GenBank/DDBJ databases">
        <title>Chromosome-scale genome assembly of the rough periwinkle Littorina saxatilis.</title>
        <authorList>
            <person name="De Jode A."/>
            <person name="Faria R."/>
            <person name="Formenti G."/>
            <person name="Sims Y."/>
            <person name="Smith T.P."/>
            <person name="Tracey A."/>
            <person name="Wood J.M.D."/>
            <person name="Zagrodzka Z.B."/>
            <person name="Johannesson K."/>
            <person name="Butlin R.K."/>
            <person name="Leder E.H."/>
        </authorList>
    </citation>
    <scope>NUCLEOTIDE SEQUENCE [LARGE SCALE GENOMIC DNA]</scope>
    <source>
        <strain evidence="4">Snail1</strain>
        <tissue evidence="4">Muscle</tissue>
    </source>
</reference>
<keyword evidence="3" id="KW-0732">Signal</keyword>
<feature type="signal peptide" evidence="3">
    <location>
        <begin position="1"/>
        <end position="22"/>
    </location>
</feature>
<keyword evidence="2" id="KW-1133">Transmembrane helix</keyword>
<keyword evidence="2" id="KW-0812">Transmembrane</keyword>
<sequence length="377" mass="40710">MMLWVRFLRVLDFMILLGVLQGENTCDIFNVNSPLTNAQGSPVTLNFSISKVCTSEYVRVQTVRVRKKSAFGGHQVVCLFTIEDGTCVSLQSSSCACDPKSRDFSVTTTANHAGDDFSIVAQLKNGETFNETVKIQAIITSTTLTQTSSGPSVLSTEVETQPDVSLQEDMTARDQTEHKDTPDKENLGITQPVLLLVLGAVGFIVLCLLIMAVFLGRLYRRGAIVNLLPAPAPHNVRRAAGNGVRFRVSSVGEPDRESFVSVLGHDYAEIREDVVTASSADNQASISSSPVSDSSMSDDCLHHIACPSSDSSLPEDYLHPVESDVEAPSLPVHKRPASDSSSSSEAVMYSGTTIFCGTPTACKEKPNRPYQNVTNTQ</sequence>
<name>A0AAN9BLM2_9CAEN</name>
<feature type="transmembrane region" description="Helical" evidence="2">
    <location>
        <begin position="193"/>
        <end position="215"/>
    </location>
</feature>
<gene>
    <name evidence="4" type="ORF">V1264_016929</name>
</gene>
<protein>
    <submittedName>
        <fullName evidence="4">Uncharacterized protein</fullName>
    </submittedName>
</protein>
<feature type="compositionally biased region" description="Polar residues" evidence="1">
    <location>
        <begin position="150"/>
        <end position="164"/>
    </location>
</feature>
<feature type="region of interest" description="Disordered" evidence="1">
    <location>
        <begin position="147"/>
        <end position="185"/>
    </location>
</feature>
<evidence type="ECO:0000313" key="5">
    <source>
        <dbReference type="Proteomes" id="UP001374579"/>
    </source>
</evidence>
<dbReference type="Proteomes" id="UP001374579">
    <property type="component" value="Unassembled WGS sequence"/>
</dbReference>
<proteinExistence type="predicted"/>
<evidence type="ECO:0000256" key="1">
    <source>
        <dbReference type="SAM" id="MobiDB-lite"/>
    </source>
</evidence>
<feature type="chain" id="PRO_5042876315" evidence="3">
    <location>
        <begin position="23"/>
        <end position="377"/>
    </location>
</feature>
<evidence type="ECO:0000256" key="2">
    <source>
        <dbReference type="SAM" id="Phobius"/>
    </source>
</evidence>
<dbReference type="AlphaFoldDB" id="A0AAN9BLM2"/>
<feature type="region of interest" description="Disordered" evidence="1">
    <location>
        <begin position="323"/>
        <end position="346"/>
    </location>
</feature>
<keyword evidence="5" id="KW-1185">Reference proteome</keyword>
<feature type="compositionally biased region" description="Basic and acidic residues" evidence="1">
    <location>
        <begin position="170"/>
        <end position="185"/>
    </location>
</feature>
<evidence type="ECO:0000313" key="4">
    <source>
        <dbReference type="EMBL" id="KAK7105565.1"/>
    </source>
</evidence>